<feature type="transmembrane region" description="Helical" evidence="2">
    <location>
        <begin position="292"/>
        <end position="314"/>
    </location>
</feature>
<evidence type="ECO:0000313" key="3">
    <source>
        <dbReference type="EMBL" id="EAQ92447.1"/>
    </source>
</evidence>
<keyword evidence="4" id="KW-1185">Reference proteome</keyword>
<dbReference type="RefSeq" id="XP_001219903.1">
    <property type="nucleotide sequence ID" value="XM_001219902.1"/>
</dbReference>
<keyword evidence="2" id="KW-0812">Transmembrane</keyword>
<proteinExistence type="predicted"/>
<evidence type="ECO:0000256" key="1">
    <source>
        <dbReference type="SAM" id="MobiDB-lite"/>
    </source>
</evidence>
<dbReference type="eggNOG" id="ENOG502T0TG">
    <property type="taxonomic scope" value="Eukaryota"/>
</dbReference>
<keyword evidence="2" id="KW-1133">Transmembrane helix</keyword>
<dbReference type="HOGENOM" id="CLU_847306_0_0_1"/>
<dbReference type="InParanoid" id="Q2HGH2"/>
<name>Q2HGH2_CHAGB</name>
<dbReference type="VEuPathDB" id="FungiDB:CHGG_00682"/>
<protein>
    <submittedName>
        <fullName evidence="3">Uncharacterized protein</fullName>
    </submittedName>
</protein>
<reference evidence="4" key="1">
    <citation type="journal article" date="2015" name="Genome Announc.">
        <title>Draft genome sequence of the cellulolytic fungus Chaetomium globosum.</title>
        <authorList>
            <person name="Cuomo C.A."/>
            <person name="Untereiner W.A."/>
            <person name="Ma L.-J."/>
            <person name="Grabherr M."/>
            <person name="Birren B.W."/>
        </authorList>
    </citation>
    <scope>NUCLEOTIDE SEQUENCE [LARGE SCALE GENOMIC DNA]</scope>
    <source>
        <strain evidence="4">ATCC 6205 / CBS 148.51 / DSM 1962 / NBRC 6347 / NRRL 1970</strain>
    </source>
</reference>
<organism evidence="3 4">
    <name type="scientific">Chaetomium globosum (strain ATCC 6205 / CBS 148.51 / DSM 1962 / NBRC 6347 / NRRL 1970)</name>
    <name type="common">Soil fungus</name>
    <dbReference type="NCBI Taxonomy" id="306901"/>
    <lineage>
        <taxon>Eukaryota</taxon>
        <taxon>Fungi</taxon>
        <taxon>Dikarya</taxon>
        <taxon>Ascomycota</taxon>
        <taxon>Pezizomycotina</taxon>
        <taxon>Sordariomycetes</taxon>
        <taxon>Sordariomycetidae</taxon>
        <taxon>Sordariales</taxon>
        <taxon>Chaetomiaceae</taxon>
        <taxon>Chaetomium</taxon>
    </lineage>
</organism>
<keyword evidence="2" id="KW-0472">Membrane</keyword>
<dbReference type="AlphaFoldDB" id="Q2HGH2"/>
<evidence type="ECO:0000256" key="2">
    <source>
        <dbReference type="SAM" id="Phobius"/>
    </source>
</evidence>
<dbReference type="EMBL" id="CH408029">
    <property type="protein sequence ID" value="EAQ92447.1"/>
    <property type="molecule type" value="Genomic_DNA"/>
</dbReference>
<gene>
    <name evidence="3" type="ORF">CHGG_00682</name>
</gene>
<feature type="region of interest" description="Disordered" evidence="1">
    <location>
        <begin position="51"/>
        <end position="82"/>
    </location>
</feature>
<dbReference type="OrthoDB" id="5402816at2759"/>
<evidence type="ECO:0000313" key="4">
    <source>
        <dbReference type="Proteomes" id="UP000001056"/>
    </source>
</evidence>
<sequence length="328" mass="36771">MDVLHAICAISRSRVDGLMVYSSCRVRHPTRQRLEARRATKRETRGLVLALRQDHQSQPQSRPPRPSTASSSSSPELGNNKLKPPAFLLLTLPRRGDARYWSTEPLKLGTELLIEDVLDCWSDMQVANPCLRGKSLEWCPLEPLFVENALLSSWFPNRAEHPHLDCPAGFERSEQHLALGSLLNPILSLGRLLCNSRAMRPELRQHDGCQAPRVPQPMAMVLPSKLLHTSPAPQNQIMPVRQTLAKTIPDGEIGKSRLQPKSFTMAAINLSLVARDSFAQLAKRSDWPRENAGVMVVFCVVFVVAVGLLALFIYKKMLARREKRQSTV</sequence>
<dbReference type="Proteomes" id="UP000001056">
    <property type="component" value="Unassembled WGS sequence"/>
</dbReference>
<dbReference type="GeneID" id="4386838"/>
<accession>Q2HGH2</accession>